<protein>
    <submittedName>
        <fullName evidence="1">Uncharacterized protein</fullName>
    </submittedName>
</protein>
<accession>A0AAD0N8D7</accession>
<dbReference type="AlphaFoldDB" id="A0AAD0N8D7"/>
<name>A0AAD0N8D7_9BURK</name>
<evidence type="ECO:0000313" key="1">
    <source>
        <dbReference type="EMBL" id="AWG28852.1"/>
    </source>
</evidence>
<dbReference type="Proteomes" id="UP000244809">
    <property type="component" value="Chromosome 1"/>
</dbReference>
<sequence length="89" mass="9753">MLTFCRQCRLPKGSRKPVVGPVACYRGAEVNDFRICVRGVCDTDMGDGPAQGLFIPSHRGRVDRAACRKGAVFNVRRPLSPGQTVTKFT</sequence>
<gene>
    <name evidence="1" type="ORF">B9Z07_08290</name>
</gene>
<organism evidence="1 2">
    <name type="scientific">Burkholderia cenocepacia</name>
    <dbReference type="NCBI Taxonomy" id="95486"/>
    <lineage>
        <taxon>Bacteria</taxon>
        <taxon>Pseudomonadati</taxon>
        <taxon>Pseudomonadota</taxon>
        <taxon>Betaproteobacteria</taxon>
        <taxon>Burkholderiales</taxon>
        <taxon>Burkholderiaceae</taxon>
        <taxon>Burkholderia</taxon>
        <taxon>Burkholderia cepacia complex</taxon>
    </lineage>
</organism>
<proteinExistence type="predicted"/>
<reference evidence="1 2" key="1">
    <citation type="submission" date="2017-04" db="EMBL/GenBank/DDBJ databases">
        <title>Complete genome sequence of Burkholderia cenocepacia PC184 Midwest clone.</title>
        <authorList>
            <person name="Mulks M.H."/>
            <person name="Cooper V.S."/>
        </authorList>
    </citation>
    <scope>NUCLEOTIDE SEQUENCE [LARGE SCALE GENOMIC DNA]</scope>
    <source>
        <strain evidence="1 2">PC184 Mulks</strain>
    </source>
</reference>
<evidence type="ECO:0000313" key="2">
    <source>
        <dbReference type="Proteomes" id="UP000244809"/>
    </source>
</evidence>
<dbReference type="EMBL" id="CP021067">
    <property type="protein sequence ID" value="AWG28852.1"/>
    <property type="molecule type" value="Genomic_DNA"/>
</dbReference>